<evidence type="ECO:0000313" key="2">
    <source>
        <dbReference type="Proteomes" id="UP000598174"/>
    </source>
</evidence>
<name>A0A919J307_9ACTN</name>
<gene>
    <name evidence="1" type="ORF">Afe05nite_48380</name>
</gene>
<comment type="caution">
    <text evidence="1">The sequence shown here is derived from an EMBL/GenBank/DDBJ whole genome shotgun (WGS) entry which is preliminary data.</text>
</comment>
<reference evidence="1" key="1">
    <citation type="submission" date="2021-01" db="EMBL/GenBank/DDBJ databases">
        <title>Whole genome shotgun sequence of Actinoplanes ferrugineus NBRC 15555.</title>
        <authorList>
            <person name="Komaki H."/>
            <person name="Tamura T."/>
        </authorList>
    </citation>
    <scope>NUCLEOTIDE SEQUENCE</scope>
    <source>
        <strain evidence="1">NBRC 15555</strain>
    </source>
</reference>
<dbReference type="AlphaFoldDB" id="A0A919J307"/>
<keyword evidence="2" id="KW-1185">Reference proteome</keyword>
<evidence type="ECO:0000313" key="1">
    <source>
        <dbReference type="EMBL" id="GIE12998.1"/>
    </source>
</evidence>
<proteinExistence type="predicted"/>
<organism evidence="1 2">
    <name type="scientific">Paractinoplanes ferrugineus</name>
    <dbReference type="NCBI Taxonomy" id="113564"/>
    <lineage>
        <taxon>Bacteria</taxon>
        <taxon>Bacillati</taxon>
        <taxon>Actinomycetota</taxon>
        <taxon>Actinomycetes</taxon>
        <taxon>Micromonosporales</taxon>
        <taxon>Micromonosporaceae</taxon>
        <taxon>Paractinoplanes</taxon>
    </lineage>
</organism>
<protein>
    <submittedName>
        <fullName evidence="1">Uncharacterized protein</fullName>
    </submittedName>
</protein>
<accession>A0A919J307</accession>
<sequence>MTPVRSQVVPTVALRGAVAVTVTGADPPAGTVTPVHTMVAAPTVHGVPPAEASTVTPEGLALSGTVTVAAASDGPWSATVTVVVDVFPAYRIIGVTVTEPPVLDRGWALTSGPEPVIVMVAADPAIGVLVALISPAAATQFGAAPGALAGRRTGSVTCTLPLPGTVTPEQITKAGSVVVQVPPPVTVGGVSSTYADGGFGILMVVPGAATSPVFVTVTTGEPDCPGARATGVVLAVPSLTMPEQVASAATTVPFATTPRPLSRSMSRARTVWSRRPVAGSQVAVRLLTVAVSTPGRPTARLTAGLRTLCPASLRLVTSTFVVMPVAVIWQDAASPSTARALLSRLRPATLPSAIPPPAAGAALAVAAPT</sequence>
<dbReference type="EMBL" id="BOMM01000045">
    <property type="protein sequence ID" value="GIE12998.1"/>
    <property type="molecule type" value="Genomic_DNA"/>
</dbReference>
<dbReference type="Proteomes" id="UP000598174">
    <property type="component" value="Unassembled WGS sequence"/>
</dbReference>